<dbReference type="Pfam" id="PF05258">
    <property type="entry name" value="DciA"/>
    <property type="match status" value="1"/>
</dbReference>
<dbReference type="Proteomes" id="UP000034531">
    <property type="component" value="Unassembled WGS sequence"/>
</dbReference>
<evidence type="ECO:0008006" key="3">
    <source>
        <dbReference type="Google" id="ProtNLM"/>
    </source>
</evidence>
<organism evidence="1 2">
    <name type="scientific">Candidatus Curtissbacteria bacterium GW2011_GWA1_40_16</name>
    <dbReference type="NCBI Taxonomy" id="1618405"/>
    <lineage>
        <taxon>Bacteria</taxon>
        <taxon>Candidatus Curtissiibacteriota</taxon>
    </lineage>
</organism>
<proteinExistence type="predicted"/>
<dbReference type="InterPro" id="IPR007922">
    <property type="entry name" value="DciA-like"/>
</dbReference>
<gene>
    <name evidence="1" type="ORF">UT84_C0034G0003</name>
</gene>
<protein>
    <recommendedName>
        <fullName evidence="3">DUF721 domain-containing protein</fullName>
    </recommendedName>
</protein>
<comment type="caution">
    <text evidence="1">The sequence shown here is derived from an EMBL/GenBank/DDBJ whole genome shotgun (WGS) entry which is preliminary data.</text>
</comment>
<name>A0A0G0TPM9_9BACT</name>
<sequence length="100" mass="11265">MFRPVGSLIGNLHLRSKSQDVILALQVKRIAQEQIAKTVRDLPQEAIAQIKVKSFSNGQLTILAPTLISLELKMRSEGLKDQINRAFGEEIIKKIVFRVK</sequence>
<accession>A0A0G0TPM9</accession>
<dbReference type="EMBL" id="LBYI01000034">
    <property type="protein sequence ID" value="KKR49005.1"/>
    <property type="molecule type" value="Genomic_DNA"/>
</dbReference>
<evidence type="ECO:0000313" key="1">
    <source>
        <dbReference type="EMBL" id="KKR49005.1"/>
    </source>
</evidence>
<evidence type="ECO:0000313" key="2">
    <source>
        <dbReference type="Proteomes" id="UP000034531"/>
    </source>
</evidence>
<dbReference type="AlphaFoldDB" id="A0A0G0TPM9"/>
<reference evidence="1 2" key="1">
    <citation type="journal article" date="2015" name="Nature">
        <title>rRNA introns, odd ribosomes, and small enigmatic genomes across a large radiation of phyla.</title>
        <authorList>
            <person name="Brown C.T."/>
            <person name="Hug L.A."/>
            <person name="Thomas B.C."/>
            <person name="Sharon I."/>
            <person name="Castelle C.J."/>
            <person name="Singh A."/>
            <person name="Wilkins M.J."/>
            <person name="Williams K.H."/>
            <person name="Banfield J.F."/>
        </authorList>
    </citation>
    <scope>NUCLEOTIDE SEQUENCE [LARGE SCALE GENOMIC DNA]</scope>
</reference>